<feature type="non-terminal residue" evidence="1">
    <location>
        <position position="1"/>
    </location>
</feature>
<dbReference type="InterPro" id="IPR053158">
    <property type="entry name" value="CapK_Type1_Caps_Biosynth"/>
</dbReference>
<proteinExistence type="predicted"/>
<dbReference type="AlphaFoldDB" id="X1M8I5"/>
<comment type="caution">
    <text evidence="1">The sequence shown here is derived from an EMBL/GenBank/DDBJ whole genome shotgun (WGS) entry which is preliminary data.</text>
</comment>
<protein>
    <recommendedName>
        <fullName evidence="2">AMP-dependent ligase C-terminal domain-containing protein</fullName>
    </recommendedName>
</protein>
<dbReference type="EMBL" id="BARV01013048">
    <property type="protein sequence ID" value="GAI10990.1"/>
    <property type="molecule type" value="Genomic_DNA"/>
</dbReference>
<gene>
    <name evidence="1" type="ORF">S06H3_23821</name>
</gene>
<sequence>ALTLLFRSFNLKQYQIIQERVDKLKLKAIKNKVYDESETAEILRVMKRYCGEGVNIEVEFVDEIPTTKAGKRRYIISEVPKLSASR</sequence>
<evidence type="ECO:0008006" key="2">
    <source>
        <dbReference type="Google" id="ProtNLM"/>
    </source>
</evidence>
<dbReference type="PANTHER" id="PTHR36932">
    <property type="entry name" value="CAPSULAR POLYSACCHARIDE BIOSYNTHESIS PROTEIN"/>
    <property type="match status" value="1"/>
</dbReference>
<organism evidence="1">
    <name type="scientific">marine sediment metagenome</name>
    <dbReference type="NCBI Taxonomy" id="412755"/>
    <lineage>
        <taxon>unclassified sequences</taxon>
        <taxon>metagenomes</taxon>
        <taxon>ecological metagenomes</taxon>
    </lineage>
</organism>
<reference evidence="1" key="1">
    <citation type="journal article" date="2014" name="Front. Microbiol.">
        <title>High frequency of phylogenetically diverse reductive dehalogenase-homologous genes in deep subseafloor sedimentary metagenomes.</title>
        <authorList>
            <person name="Kawai M."/>
            <person name="Futagami T."/>
            <person name="Toyoda A."/>
            <person name="Takaki Y."/>
            <person name="Nishi S."/>
            <person name="Hori S."/>
            <person name="Arai W."/>
            <person name="Tsubouchi T."/>
            <person name="Morono Y."/>
            <person name="Uchiyama I."/>
            <person name="Ito T."/>
            <person name="Fujiyama A."/>
            <person name="Inagaki F."/>
            <person name="Takami H."/>
        </authorList>
    </citation>
    <scope>NUCLEOTIDE SEQUENCE</scope>
    <source>
        <strain evidence="1">Expedition CK06-06</strain>
    </source>
</reference>
<dbReference type="PANTHER" id="PTHR36932:SF1">
    <property type="entry name" value="CAPSULAR POLYSACCHARIDE BIOSYNTHESIS PROTEIN"/>
    <property type="match status" value="1"/>
</dbReference>
<accession>X1M8I5</accession>
<name>X1M8I5_9ZZZZ</name>
<evidence type="ECO:0000313" key="1">
    <source>
        <dbReference type="EMBL" id="GAI10990.1"/>
    </source>
</evidence>